<evidence type="ECO:0000313" key="3">
    <source>
        <dbReference type="Proteomes" id="UP000824037"/>
    </source>
</evidence>
<keyword evidence="2" id="KW-0315">Glutamine amidotransferase</keyword>
<gene>
    <name evidence="2" type="ORF">H9815_01980</name>
</gene>
<dbReference type="Pfam" id="PF00117">
    <property type="entry name" value="GATase"/>
    <property type="match status" value="1"/>
</dbReference>
<dbReference type="InterPro" id="IPR017926">
    <property type="entry name" value="GATASE"/>
</dbReference>
<dbReference type="InterPro" id="IPR044992">
    <property type="entry name" value="ChyE-like"/>
</dbReference>
<dbReference type="PANTHER" id="PTHR42695:SF5">
    <property type="entry name" value="GLUTAMINE AMIDOTRANSFERASE YLR126C-RELATED"/>
    <property type="match status" value="1"/>
</dbReference>
<comment type="caution">
    <text evidence="2">The sequence shown here is derived from an EMBL/GenBank/DDBJ whole genome shotgun (WGS) entry which is preliminary data.</text>
</comment>
<dbReference type="Gene3D" id="3.40.50.880">
    <property type="match status" value="1"/>
</dbReference>
<dbReference type="AlphaFoldDB" id="A0A9D2EBS8"/>
<evidence type="ECO:0000313" key="2">
    <source>
        <dbReference type="EMBL" id="HIZ34518.1"/>
    </source>
</evidence>
<dbReference type="SUPFAM" id="SSF52317">
    <property type="entry name" value="Class I glutamine amidotransferase-like"/>
    <property type="match status" value="1"/>
</dbReference>
<protein>
    <submittedName>
        <fullName evidence="2">Type 1 glutamine amidotransferase</fullName>
    </submittedName>
</protein>
<sequence>MTVLQHQDSVPVGRLAQALPGARLQVLRPDGGEPMPSAEELDALIVLGGSMDVHEEAEHPWLAPERDLLNAAVEHGVPTLGVCLGAQQLAVARGGQVEKAAPSGPERGVIEVRMRPDAASDPVLGPVVAALGRDVPAPSMHQDAITALPADASWLASSQQYPFQAFRVGSAVGVQFHPEAGEDVMRRWAENRDLDVDELTAGYEPNAEALTTLVTELGAAFLAQIHDRARLAVR</sequence>
<dbReference type="EMBL" id="DXBY01000040">
    <property type="protein sequence ID" value="HIZ34518.1"/>
    <property type="molecule type" value="Genomic_DNA"/>
</dbReference>
<feature type="domain" description="Glutamine amidotransferase" evidence="1">
    <location>
        <begin position="38"/>
        <end position="181"/>
    </location>
</feature>
<name>A0A9D2EBS8_9MICO</name>
<reference evidence="2" key="1">
    <citation type="journal article" date="2021" name="PeerJ">
        <title>Extensive microbial diversity within the chicken gut microbiome revealed by metagenomics and culture.</title>
        <authorList>
            <person name="Gilroy R."/>
            <person name="Ravi A."/>
            <person name="Getino M."/>
            <person name="Pursley I."/>
            <person name="Horton D.L."/>
            <person name="Alikhan N.F."/>
            <person name="Baker D."/>
            <person name="Gharbi K."/>
            <person name="Hall N."/>
            <person name="Watson M."/>
            <person name="Adriaenssens E.M."/>
            <person name="Foster-Nyarko E."/>
            <person name="Jarju S."/>
            <person name="Secka A."/>
            <person name="Antonio M."/>
            <person name="Oren A."/>
            <person name="Chaudhuri R.R."/>
            <person name="La Ragione R."/>
            <person name="Hildebrand F."/>
            <person name="Pallen M.J."/>
        </authorList>
    </citation>
    <scope>NUCLEOTIDE SEQUENCE</scope>
    <source>
        <strain evidence="2">ChiGjej4B4-7305</strain>
    </source>
</reference>
<proteinExistence type="predicted"/>
<evidence type="ECO:0000259" key="1">
    <source>
        <dbReference type="Pfam" id="PF00117"/>
    </source>
</evidence>
<dbReference type="PANTHER" id="PTHR42695">
    <property type="entry name" value="GLUTAMINE AMIDOTRANSFERASE YLR126C-RELATED"/>
    <property type="match status" value="1"/>
</dbReference>
<accession>A0A9D2EBS8</accession>
<dbReference type="CDD" id="cd01741">
    <property type="entry name" value="GATase1_1"/>
    <property type="match status" value="1"/>
</dbReference>
<organism evidence="2 3">
    <name type="scientific">Candidatus Ruania gallistercoris</name>
    <dbReference type="NCBI Taxonomy" id="2838746"/>
    <lineage>
        <taxon>Bacteria</taxon>
        <taxon>Bacillati</taxon>
        <taxon>Actinomycetota</taxon>
        <taxon>Actinomycetes</taxon>
        <taxon>Micrococcales</taxon>
        <taxon>Ruaniaceae</taxon>
        <taxon>Ruania</taxon>
    </lineage>
</organism>
<dbReference type="PROSITE" id="PS51273">
    <property type="entry name" value="GATASE_TYPE_1"/>
    <property type="match status" value="1"/>
</dbReference>
<dbReference type="Proteomes" id="UP000824037">
    <property type="component" value="Unassembled WGS sequence"/>
</dbReference>
<reference evidence="2" key="2">
    <citation type="submission" date="2021-04" db="EMBL/GenBank/DDBJ databases">
        <authorList>
            <person name="Gilroy R."/>
        </authorList>
    </citation>
    <scope>NUCLEOTIDE SEQUENCE</scope>
    <source>
        <strain evidence="2">ChiGjej4B4-7305</strain>
    </source>
</reference>
<dbReference type="InterPro" id="IPR029062">
    <property type="entry name" value="Class_I_gatase-like"/>
</dbReference>
<dbReference type="GO" id="GO:0005829">
    <property type="term" value="C:cytosol"/>
    <property type="evidence" value="ECO:0007669"/>
    <property type="project" value="TreeGrafter"/>
</dbReference>